<dbReference type="EMBL" id="CP158374">
    <property type="protein sequence ID" value="XBX81229.1"/>
    <property type="molecule type" value="Genomic_DNA"/>
</dbReference>
<proteinExistence type="predicted"/>
<sequence>MAKPATFDSHARVRARKLFDEGMSCNAIARELGVSASTISRWAKGEGLSFDRSATAAASAAVEVDARARRTLIRSRLYGRVEKLLSSVEAETFKTLVPSGPGEQSTRTLDYVPSNDERNISTSIANYLKEARELERADDDRGVGSAESLLGALARELGLEPADG</sequence>
<evidence type="ECO:0000259" key="1">
    <source>
        <dbReference type="Pfam" id="PF13936"/>
    </source>
</evidence>
<feature type="domain" description="Transposase IS30-like HTH" evidence="1">
    <location>
        <begin position="12"/>
        <end position="41"/>
    </location>
</feature>
<dbReference type="InterPro" id="IPR009057">
    <property type="entry name" value="Homeodomain-like_sf"/>
</dbReference>
<name>A0AAU7W4H1_9MICO</name>
<protein>
    <submittedName>
        <fullName evidence="2">Helix-turn-helix domain-containing protein</fullName>
    </submittedName>
</protein>
<reference evidence="2" key="1">
    <citation type="submission" date="2024-05" db="EMBL/GenBank/DDBJ databases">
        <authorList>
            <person name="Yu L."/>
        </authorList>
    </citation>
    <scope>NUCLEOTIDE SEQUENCE</scope>
    <source>
        <strain evidence="2">G08B096</strain>
    </source>
</reference>
<dbReference type="Gene3D" id="1.10.10.60">
    <property type="entry name" value="Homeodomain-like"/>
    <property type="match status" value="1"/>
</dbReference>
<dbReference type="Pfam" id="PF13936">
    <property type="entry name" value="HTH_38"/>
    <property type="match status" value="1"/>
</dbReference>
<dbReference type="AlphaFoldDB" id="A0AAU7W4H1"/>
<dbReference type="SUPFAM" id="SSF46689">
    <property type="entry name" value="Homeodomain-like"/>
    <property type="match status" value="1"/>
</dbReference>
<dbReference type="RefSeq" id="WP_350347251.1">
    <property type="nucleotide sequence ID" value="NZ_CP158374.1"/>
</dbReference>
<organism evidence="2">
    <name type="scientific">Agromyces sp. G08B096</name>
    <dbReference type="NCBI Taxonomy" id="3156399"/>
    <lineage>
        <taxon>Bacteria</taxon>
        <taxon>Bacillati</taxon>
        <taxon>Actinomycetota</taxon>
        <taxon>Actinomycetes</taxon>
        <taxon>Micrococcales</taxon>
        <taxon>Microbacteriaceae</taxon>
        <taxon>Agromyces</taxon>
    </lineage>
</organism>
<gene>
    <name evidence="2" type="ORF">ABIQ69_11480</name>
</gene>
<dbReference type="InterPro" id="IPR025246">
    <property type="entry name" value="IS30-like_HTH"/>
</dbReference>
<evidence type="ECO:0000313" key="2">
    <source>
        <dbReference type="EMBL" id="XBX81229.1"/>
    </source>
</evidence>
<accession>A0AAU7W4H1</accession>